<dbReference type="SMART" id="SM00034">
    <property type="entry name" value="CLECT"/>
    <property type="match status" value="1"/>
</dbReference>
<evidence type="ECO:0000313" key="2">
    <source>
        <dbReference type="EMBL" id="EZA52778.1"/>
    </source>
</evidence>
<gene>
    <name evidence="2" type="ORF">X777_08493</name>
</gene>
<dbReference type="Pfam" id="PF00059">
    <property type="entry name" value="Lectin_C"/>
    <property type="match status" value="2"/>
</dbReference>
<dbReference type="EMBL" id="KK107320">
    <property type="protein sequence ID" value="EZA52778.1"/>
    <property type="molecule type" value="Genomic_DNA"/>
</dbReference>
<evidence type="ECO:0000259" key="1">
    <source>
        <dbReference type="PROSITE" id="PS50041"/>
    </source>
</evidence>
<protein>
    <submittedName>
        <fullName evidence="2">Hemolymph lipopolysaccharide-binding protein</fullName>
    </submittedName>
</protein>
<sequence length="334" mass="37731">MNGHYNYHVGQQIIYVYGQQQFKRLFTANNLEEKSVGGDYLITSGIGAHKLHLRRLCWNKARQVCVHEGGYTSWITLFGQYPQPNNGGGHLAIINSALEEMILIHMLQDKNVTAGWLGLHDFYEEGDWVTILDESLESTGYTRWTTKWPNEPNNAEELNKNPTVTLNGYNNIHVGQQIFYIYNVQQLEGLLPNNTHTKKLKGDGWLITPGSGAHKLHLRRATWNNARKACIQEGGHLAIINSTSEEKVLLRMMQEKNISAAWLGLHDLYEEGDWVSILDEPLENTGYTSWTTKWPNQPDNNGGNQNCAALVSPEGGMDDVQCGILLHFFCKLPA</sequence>
<organism evidence="2 3">
    <name type="scientific">Ooceraea biroi</name>
    <name type="common">Clonal raider ant</name>
    <name type="synonym">Cerapachys biroi</name>
    <dbReference type="NCBI Taxonomy" id="2015173"/>
    <lineage>
        <taxon>Eukaryota</taxon>
        <taxon>Metazoa</taxon>
        <taxon>Ecdysozoa</taxon>
        <taxon>Arthropoda</taxon>
        <taxon>Hexapoda</taxon>
        <taxon>Insecta</taxon>
        <taxon>Pterygota</taxon>
        <taxon>Neoptera</taxon>
        <taxon>Endopterygota</taxon>
        <taxon>Hymenoptera</taxon>
        <taxon>Apocrita</taxon>
        <taxon>Aculeata</taxon>
        <taxon>Formicoidea</taxon>
        <taxon>Formicidae</taxon>
        <taxon>Dorylinae</taxon>
        <taxon>Ooceraea</taxon>
    </lineage>
</organism>
<name>A0A026W9Y2_OOCBI</name>
<dbReference type="InterPro" id="IPR050111">
    <property type="entry name" value="C-type_lectin/snaclec_domain"/>
</dbReference>
<dbReference type="PANTHER" id="PTHR22803">
    <property type="entry name" value="MANNOSE, PHOSPHOLIPASE, LECTIN RECEPTOR RELATED"/>
    <property type="match status" value="1"/>
</dbReference>
<dbReference type="Gene3D" id="3.10.100.10">
    <property type="entry name" value="Mannose-Binding Protein A, subunit A"/>
    <property type="match status" value="2"/>
</dbReference>
<dbReference type="SUPFAM" id="SSF56436">
    <property type="entry name" value="C-type lectin-like"/>
    <property type="match status" value="2"/>
</dbReference>
<dbReference type="InterPro" id="IPR001304">
    <property type="entry name" value="C-type_lectin-like"/>
</dbReference>
<keyword evidence="3" id="KW-1185">Reference proteome</keyword>
<reference evidence="2 3" key="1">
    <citation type="journal article" date="2014" name="Curr. Biol.">
        <title>The genome of the clonal raider ant Cerapachys biroi.</title>
        <authorList>
            <person name="Oxley P.R."/>
            <person name="Ji L."/>
            <person name="Fetter-Pruneda I."/>
            <person name="McKenzie S.K."/>
            <person name="Li C."/>
            <person name="Hu H."/>
            <person name="Zhang G."/>
            <person name="Kronauer D.J."/>
        </authorList>
    </citation>
    <scope>NUCLEOTIDE SEQUENCE [LARGE SCALE GENOMIC DNA]</scope>
</reference>
<accession>A0A026W9Y2</accession>
<feature type="domain" description="C-type lectin" evidence="1">
    <location>
        <begin position="58"/>
        <end position="183"/>
    </location>
</feature>
<dbReference type="OMA" id="AHYTAIF"/>
<feature type="domain" description="C-type lectin" evidence="1">
    <location>
        <begin position="209"/>
        <end position="331"/>
    </location>
</feature>
<dbReference type="InterPro" id="IPR016186">
    <property type="entry name" value="C-type_lectin-like/link_sf"/>
</dbReference>
<dbReference type="Proteomes" id="UP000053097">
    <property type="component" value="Unassembled WGS sequence"/>
</dbReference>
<dbReference type="PROSITE" id="PS50041">
    <property type="entry name" value="C_TYPE_LECTIN_2"/>
    <property type="match status" value="2"/>
</dbReference>
<dbReference type="CDD" id="cd00037">
    <property type="entry name" value="CLECT"/>
    <property type="match status" value="2"/>
</dbReference>
<dbReference type="InterPro" id="IPR016187">
    <property type="entry name" value="CTDL_fold"/>
</dbReference>
<dbReference type="OrthoDB" id="7357196at2759"/>
<evidence type="ECO:0000313" key="3">
    <source>
        <dbReference type="Proteomes" id="UP000053097"/>
    </source>
</evidence>
<dbReference type="AlphaFoldDB" id="A0A026W9Y2"/>
<proteinExistence type="predicted"/>